<accession>A0ACB7ZEH5</accession>
<protein>
    <submittedName>
        <fullName evidence="1">Uncharacterized protein</fullName>
    </submittedName>
</protein>
<gene>
    <name evidence="1" type="ORF">Vadar_026489</name>
</gene>
<organism evidence="1 2">
    <name type="scientific">Vaccinium darrowii</name>
    <dbReference type="NCBI Taxonomy" id="229202"/>
    <lineage>
        <taxon>Eukaryota</taxon>
        <taxon>Viridiplantae</taxon>
        <taxon>Streptophyta</taxon>
        <taxon>Embryophyta</taxon>
        <taxon>Tracheophyta</taxon>
        <taxon>Spermatophyta</taxon>
        <taxon>Magnoliopsida</taxon>
        <taxon>eudicotyledons</taxon>
        <taxon>Gunneridae</taxon>
        <taxon>Pentapetalae</taxon>
        <taxon>asterids</taxon>
        <taxon>Ericales</taxon>
        <taxon>Ericaceae</taxon>
        <taxon>Vaccinioideae</taxon>
        <taxon>Vaccinieae</taxon>
        <taxon>Vaccinium</taxon>
    </lineage>
</organism>
<comment type="caution">
    <text evidence="1">The sequence shown here is derived from an EMBL/GenBank/DDBJ whole genome shotgun (WGS) entry which is preliminary data.</text>
</comment>
<dbReference type="Proteomes" id="UP000828048">
    <property type="component" value="Chromosome 12"/>
</dbReference>
<dbReference type="EMBL" id="CM037162">
    <property type="protein sequence ID" value="KAH7864163.1"/>
    <property type="molecule type" value="Genomic_DNA"/>
</dbReference>
<keyword evidence="2" id="KW-1185">Reference proteome</keyword>
<proteinExistence type="predicted"/>
<evidence type="ECO:0000313" key="1">
    <source>
        <dbReference type="EMBL" id="KAH7864163.1"/>
    </source>
</evidence>
<sequence length="148" mass="16377">MYHCLLINGISCEGSEVDFCWIQLQNTSIPADNISLFENRSLIRSIIQEQTDKRNAHGFGVCFEGRNNTVPLILKVKEVEKGRNQKGKNIVPGCGHGLGPFLLQDGVGCYVNECHIDTTIEGTARALAGHVIKKLMSLYEGRKMDGNE</sequence>
<name>A0ACB7ZEH5_9ERIC</name>
<evidence type="ECO:0000313" key="2">
    <source>
        <dbReference type="Proteomes" id="UP000828048"/>
    </source>
</evidence>
<reference evidence="1 2" key="1">
    <citation type="journal article" date="2021" name="Hortic Res">
        <title>High-quality reference genome and annotation aids understanding of berry development for evergreen blueberry (Vaccinium darrowii).</title>
        <authorList>
            <person name="Yu J."/>
            <person name="Hulse-Kemp A.M."/>
            <person name="Babiker E."/>
            <person name="Staton M."/>
        </authorList>
    </citation>
    <scope>NUCLEOTIDE SEQUENCE [LARGE SCALE GENOMIC DNA]</scope>
    <source>
        <strain evidence="2">cv. NJ 8807/NJ 8810</strain>
        <tissue evidence="1">Young leaf</tissue>
    </source>
</reference>